<evidence type="ECO:0000256" key="1">
    <source>
        <dbReference type="SAM" id="MobiDB-lite"/>
    </source>
</evidence>
<sequence>MEAISQTLTNNTEVFALEYNYNTPKKSNTLKKLGIEKFEFTLDTNDSGANKRESELSENSLHNDGRKNISGKSLENNDESLPQNDRFLEKRDLKEGDVVSMNKPTFSEMIFQKSENLRKTKDVVGQRYDDTKTIHELPKPEVNQTMSDELKN</sequence>
<name>A0A931AYC8_9ENTE</name>
<evidence type="ECO:0000313" key="3">
    <source>
        <dbReference type="Proteomes" id="UP000637757"/>
    </source>
</evidence>
<feature type="region of interest" description="Disordered" evidence="1">
    <location>
        <begin position="43"/>
        <end position="87"/>
    </location>
</feature>
<proteinExistence type="predicted"/>
<feature type="compositionally biased region" description="Polar residues" evidence="1">
    <location>
        <begin position="70"/>
        <end position="83"/>
    </location>
</feature>
<dbReference type="AlphaFoldDB" id="A0A931AYC8"/>
<organism evidence="2 3">
    <name type="scientific">Enterococcus lacertideformus</name>
    <dbReference type="NCBI Taxonomy" id="2771493"/>
    <lineage>
        <taxon>Bacteria</taxon>
        <taxon>Bacillati</taxon>
        <taxon>Bacillota</taxon>
        <taxon>Bacilli</taxon>
        <taxon>Lactobacillales</taxon>
        <taxon>Enterococcaceae</taxon>
        <taxon>Enterococcus</taxon>
    </lineage>
</organism>
<evidence type="ECO:0000313" key="2">
    <source>
        <dbReference type="EMBL" id="MBF8807125.1"/>
    </source>
</evidence>
<gene>
    <name evidence="2" type="ORF">IC227_00330</name>
</gene>
<feature type="compositionally biased region" description="Basic and acidic residues" evidence="1">
    <location>
        <begin position="49"/>
        <end position="67"/>
    </location>
</feature>
<protein>
    <submittedName>
        <fullName evidence="2">Uncharacterized protein</fullName>
    </submittedName>
</protein>
<reference evidence="2" key="1">
    <citation type="submission" date="2020-09" db="EMBL/GenBank/DDBJ databases">
        <title>Genomic insights into the novelty and pathogenicity of a unique biofilm-forming Enterococcus sp. bacteria (Enterococcus lacertideformus) identified in reptiles.</title>
        <authorList>
            <person name="Agius J.E."/>
            <person name="Phalen D.N."/>
            <person name="Rose K."/>
            <person name="Eden J.-S."/>
        </authorList>
    </citation>
    <scope>NUCLEOTIDE SEQUENCE</scope>
    <source>
        <strain evidence="2">PHRS 0518</strain>
    </source>
</reference>
<comment type="caution">
    <text evidence="2">The sequence shown here is derived from an EMBL/GenBank/DDBJ whole genome shotgun (WGS) entry which is preliminary data.</text>
</comment>
<dbReference type="EMBL" id="JADAKE010000002">
    <property type="protein sequence ID" value="MBF8807125.1"/>
    <property type="molecule type" value="Genomic_DNA"/>
</dbReference>
<accession>A0A931AYC8</accession>
<keyword evidence="3" id="KW-1185">Reference proteome</keyword>
<dbReference type="Proteomes" id="UP000637757">
    <property type="component" value="Unassembled WGS sequence"/>
</dbReference>